<dbReference type="Proteomes" id="UP000238701">
    <property type="component" value="Unassembled WGS sequence"/>
</dbReference>
<proteinExistence type="predicted"/>
<protein>
    <submittedName>
        <fullName evidence="2">Uncharacterized protein</fullName>
    </submittedName>
</protein>
<gene>
    <name evidence="2" type="ORF">SBA1_340073</name>
</gene>
<dbReference type="AlphaFoldDB" id="A0A2U3KN03"/>
<sequence length="87" mass="9766">MGARRRNGGATGRAPKPGKTVLQESLRPEARNWVDYRNLLPPKNPAGHREAKRRIAQMHESHIHPPTNGIDSTYPQGRNQHQTLSAQ</sequence>
<name>A0A2U3KN03_9BACT</name>
<organism evidence="2 3">
    <name type="scientific">Candidatus Sulfotelmatobacter kueseliae</name>
    <dbReference type="NCBI Taxonomy" id="2042962"/>
    <lineage>
        <taxon>Bacteria</taxon>
        <taxon>Pseudomonadati</taxon>
        <taxon>Acidobacteriota</taxon>
        <taxon>Terriglobia</taxon>
        <taxon>Terriglobales</taxon>
        <taxon>Candidatus Korobacteraceae</taxon>
        <taxon>Candidatus Sulfotelmatobacter</taxon>
    </lineage>
</organism>
<reference evidence="3" key="1">
    <citation type="submission" date="2018-02" db="EMBL/GenBank/DDBJ databases">
        <authorList>
            <person name="Hausmann B."/>
        </authorList>
    </citation>
    <scope>NUCLEOTIDE SEQUENCE [LARGE SCALE GENOMIC DNA]</scope>
    <source>
        <strain evidence="3">Peat soil MAG SbA1</strain>
    </source>
</reference>
<feature type="region of interest" description="Disordered" evidence="1">
    <location>
        <begin position="1"/>
        <end position="21"/>
    </location>
</feature>
<dbReference type="EMBL" id="OMOD01000127">
    <property type="protein sequence ID" value="SPF41031.1"/>
    <property type="molecule type" value="Genomic_DNA"/>
</dbReference>
<feature type="region of interest" description="Disordered" evidence="1">
    <location>
        <begin position="37"/>
        <end position="87"/>
    </location>
</feature>
<evidence type="ECO:0000313" key="2">
    <source>
        <dbReference type="EMBL" id="SPF41031.1"/>
    </source>
</evidence>
<evidence type="ECO:0000256" key="1">
    <source>
        <dbReference type="SAM" id="MobiDB-lite"/>
    </source>
</evidence>
<accession>A0A2U3KN03</accession>
<evidence type="ECO:0000313" key="3">
    <source>
        <dbReference type="Proteomes" id="UP000238701"/>
    </source>
</evidence>
<feature type="compositionally biased region" description="Polar residues" evidence="1">
    <location>
        <begin position="69"/>
        <end position="87"/>
    </location>
</feature>